<evidence type="ECO:0000313" key="3">
    <source>
        <dbReference type="EMBL" id="QLI71552.1"/>
    </source>
</evidence>
<gene>
    <name evidence="3" type="ORF">G6M90_00g081820</name>
</gene>
<dbReference type="Proteomes" id="UP000510686">
    <property type="component" value="Chromosome 5"/>
</dbReference>
<dbReference type="EMBL" id="CP058936">
    <property type="protein sequence ID" value="QLI71552.1"/>
    <property type="molecule type" value="Genomic_DNA"/>
</dbReference>
<evidence type="ECO:0000313" key="4">
    <source>
        <dbReference type="Proteomes" id="UP000510686"/>
    </source>
</evidence>
<evidence type="ECO:0000256" key="2">
    <source>
        <dbReference type="SAM" id="SignalP"/>
    </source>
</evidence>
<protein>
    <submittedName>
        <fullName evidence="3">Uncharacterized protein</fullName>
    </submittedName>
</protein>
<evidence type="ECO:0000256" key="1">
    <source>
        <dbReference type="SAM" id="MobiDB-lite"/>
    </source>
</evidence>
<proteinExistence type="predicted"/>
<keyword evidence="2" id="KW-0732">Signal</keyword>
<feature type="region of interest" description="Disordered" evidence="1">
    <location>
        <begin position="107"/>
        <end position="129"/>
    </location>
</feature>
<dbReference type="GeneID" id="26243594"/>
<accession>A0A7D5V2R8</accession>
<name>A0A7D5V2R8_9HYPO</name>
<dbReference type="KEGG" id="mbrn:26243594"/>
<organism evidence="3 4">
    <name type="scientific">Metarhizium brunneum</name>
    <dbReference type="NCBI Taxonomy" id="500148"/>
    <lineage>
        <taxon>Eukaryota</taxon>
        <taxon>Fungi</taxon>
        <taxon>Dikarya</taxon>
        <taxon>Ascomycota</taxon>
        <taxon>Pezizomycotina</taxon>
        <taxon>Sordariomycetes</taxon>
        <taxon>Hypocreomycetidae</taxon>
        <taxon>Hypocreales</taxon>
        <taxon>Clavicipitaceae</taxon>
        <taxon>Metarhizium</taxon>
    </lineage>
</organism>
<sequence>MQLTNLFVLASVTLGAIAQYDDRLYNEAAYGGAFDYTNAEEVAVAYGAPGQEEEILAPNQCKVLKAGVGGQVHSVKVLKHGYCQLFLDNNCNPTYLRGTYRWHHGNPRQPVTGEATQSHTIRCRPGSPH</sequence>
<dbReference type="OrthoDB" id="10524495at2759"/>
<dbReference type="RefSeq" id="XP_014543417.2">
    <property type="nucleotide sequence ID" value="XM_014687931.2"/>
</dbReference>
<feature type="signal peptide" evidence="2">
    <location>
        <begin position="1"/>
        <end position="18"/>
    </location>
</feature>
<dbReference type="AlphaFoldDB" id="A0A7D5V2R8"/>
<keyword evidence="4" id="KW-1185">Reference proteome</keyword>
<reference evidence="3 4" key="1">
    <citation type="submission" date="2020-07" db="EMBL/GenBank/DDBJ databases">
        <title>Telomere length de novo assembly of all 7 chromosomes of the fungus, Metarhizium brunneum, using a novel assembly pipeline.</title>
        <authorList>
            <person name="Saud z."/>
            <person name="Kortsinoglou A."/>
            <person name="Kouvelis V.N."/>
            <person name="Butt T.M."/>
        </authorList>
    </citation>
    <scope>NUCLEOTIDE SEQUENCE [LARGE SCALE GENOMIC DNA]</scope>
    <source>
        <strain evidence="3 4">4556</strain>
    </source>
</reference>
<feature type="chain" id="PRO_5028870664" evidence="2">
    <location>
        <begin position="19"/>
        <end position="129"/>
    </location>
</feature>